<keyword evidence="4" id="KW-1185">Reference proteome</keyword>
<comment type="similarity">
    <text evidence="1">Belongs to the RdRP family.</text>
</comment>
<evidence type="ECO:0000256" key="1">
    <source>
        <dbReference type="RuleBase" id="RU363098"/>
    </source>
</evidence>
<comment type="caution">
    <text evidence="3">The sequence shown here is derived from an EMBL/GenBank/DDBJ whole genome shotgun (WGS) entry which is preliminary data.</text>
</comment>
<keyword evidence="1" id="KW-0694">RNA-binding</keyword>
<evidence type="ECO:0000313" key="4">
    <source>
        <dbReference type="Proteomes" id="UP001357485"/>
    </source>
</evidence>
<keyword evidence="1" id="KW-0548">Nucleotidyltransferase</keyword>
<dbReference type="PANTHER" id="PTHR23079">
    <property type="entry name" value="RNA-DEPENDENT RNA POLYMERASE"/>
    <property type="match status" value="1"/>
</dbReference>
<evidence type="ECO:0000259" key="2">
    <source>
        <dbReference type="Pfam" id="PF05183"/>
    </source>
</evidence>
<name>A0ABR0KTA3_9PEZI</name>
<gene>
    <name evidence="3" type="ORF">LTR16_002361</name>
</gene>
<dbReference type="PANTHER" id="PTHR23079:SF17">
    <property type="entry name" value="RNA-DEPENDENT RNA POLYMERASE"/>
    <property type="match status" value="1"/>
</dbReference>
<dbReference type="Proteomes" id="UP001357485">
    <property type="component" value="Unassembled WGS sequence"/>
</dbReference>
<dbReference type="EMBL" id="JAVRRA010024795">
    <property type="protein sequence ID" value="KAK5129198.1"/>
    <property type="molecule type" value="Genomic_DNA"/>
</dbReference>
<proteinExistence type="inferred from homology"/>
<protein>
    <recommendedName>
        <fullName evidence="1">RNA-dependent RNA polymerase</fullName>
        <ecNumber evidence="1">2.7.7.48</ecNumber>
    </recommendedName>
</protein>
<dbReference type="InterPro" id="IPR007855">
    <property type="entry name" value="RDRP"/>
</dbReference>
<organism evidence="3 4">
    <name type="scientific">Cryomyces antarcticus</name>
    <dbReference type="NCBI Taxonomy" id="329879"/>
    <lineage>
        <taxon>Eukaryota</taxon>
        <taxon>Fungi</taxon>
        <taxon>Dikarya</taxon>
        <taxon>Ascomycota</taxon>
        <taxon>Pezizomycotina</taxon>
        <taxon>Dothideomycetes</taxon>
        <taxon>Dothideomycetes incertae sedis</taxon>
        <taxon>Cryomyces</taxon>
    </lineage>
</organism>
<comment type="catalytic activity">
    <reaction evidence="1">
        <text>RNA(n) + a ribonucleoside 5'-triphosphate = RNA(n+1) + diphosphate</text>
        <dbReference type="Rhea" id="RHEA:21248"/>
        <dbReference type="Rhea" id="RHEA-COMP:14527"/>
        <dbReference type="Rhea" id="RHEA-COMP:17342"/>
        <dbReference type="ChEBI" id="CHEBI:33019"/>
        <dbReference type="ChEBI" id="CHEBI:61557"/>
        <dbReference type="ChEBI" id="CHEBI:140395"/>
        <dbReference type="EC" id="2.7.7.48"/>
    </reaction>
</comment>
<dbReference type="EC" id="2.7.7.48" evidence="1"/>
<keyword evidence="1" id="KW-0808">Transferase</keyword>
<sequence>SNIIRIPDVERNGRIFSDGVGSISPKLLKKVWQSTLSRELKPSALQIRFGGYKGMVSVDTRVKGETLWLRESMRKFDAHDAMEIEICGANSRSLPMYLNRPLIKILEDLGVSPDALLDLQADVVENLRTITTSPINAASFWSVVMLAKLHAHRF</sequence>
<reference evidence="3 4" key="1">
    <citation type="submission" date="2023-08" db="EMBL/GenBank/DDBJ databases">
        <title>Black Yeasts Isolated from many extreme environments.</title>
        <authorList>
            <person name="Coleine C."/>
            <person name="Stajich J.E."/>
            <person name="Selbmann L."/>
        </authorList>
    </citation>
    <scope>NUCLEOTIDE SEQUENCE [LARGE SCALE GENOMIC DNA]</scope>
    <source>
        <strain evidence="3 4">CCFEE 536</strain>
    </source>
</reference>
<dbReference type="Pfam" id="PF05183">
    <property type="entry name" value="RdRP"/>
    <property type="match status" value="1"/>
</dbReference>
<feature type="domain" description="RDRP core" evidence="2">
    <location>
        <begin position="4"/>
        <end position="141"/>
    </location>
</feature>
<evidence type="ECO:0000313" key="3">
    <source>
        <dbReference type="EMBL" id="KAK5129198.1"/>
    </source>
</evidence>
<accession>A0ABR0KTA3</accession>
<feature type="non-terminal residue" evidence="3">
    <location>
        <position position="1"/>
    </location>
</feature>
<keyword evidence="1" id="KW-0696">RNA-directed RNA polymerase</keyword>
<dbReference type="InterPro" id="IPR057596">
    <property type="entry name" value="RDRP_core"/>
</dbReference>